<comment type="caution">
    <text evidence="2">The sequence shown here is derived from an EMBL/GenBank/DDBJ whole genome shotgun (WGS) entry which is preliminary data.</text>
</comment>
<name>A0A8S1C7A3_9INSE</name>
<keyword evidence="1" id="KW-0175">Coiled coil</keyword>
<reference evidence="2 3" key="1">
    <citation type="submission" date="2020-04" db="EMBL/GenBank/DDBJ databases">
        <authorList>
            <person name="Alioto T."/>
            <person name="Alioto T."/>
            <person name="Gomez Garrido J."/>
        </authorList>
    </citation>
    <scope>NUCLEOTIDE SEQUENCE [LARGE SCALE GENOMIC DNA]</scope>
</reference>
<organism evidence="2 3">
    <name type="scientific">Cloeon dipterum</name>
    <dbReference type="NCBI Taxonomy" id="197152"/>
    <lineage>
        <taxon>Eukaryota</taxon>
        <taxon>Metazoa</taxon>
        <taxon>Ecdysozoa</taxon>
        <taxon>Arthropoda</taxon>
        <taxon>Hexapoda</taxon>
        <taxon>Insecta</taxon>
        <taxon>Pterygota</taxon>
        <taxon>Palaeoptera</taxon>
        <taxon>Ephemeroptera</taxon>
        <taxon>Pisciforma</taxon>
        <taxon>Baetidae</taxon>
        <taxon>Cloeon</taxon>
    </lineage>
</organism>
<feature type="coiled-coil region" evidence="1">
    <location>
        <begin position="4"/>
        <end position="45"/>
    </location>
</feature>
<evidence type="ECO:0000313" key="3">
    <source>
        <dbReference type="Proteomes" id="UP000494165"/>
    </source>
</evidence>
<evidence type="ECO:0000256" key="1">
    <source>
        <dbReference type="SAM" id="Coils"/>
    </source>
</evidence>
<accession>A0A8S1C7A3</accession>
<dbReference type="Proteomes" id="UP000494165">
    <property type="component" value="Unassembled WGS sequence"/>
</dbReference>
<evidence type="ECO:0000313" key="2">
    <source>
        <dbReference type="EMBL" id="CAB3365163.1"/>
    </source>
</evidence>
<proteinExistence type="predicted"/>
<sequence length="140" mass="16729">MVSSTELKRQLKLHKNLNKNLLANVAELENKNTELKQRLSKLSQEKRKRIIKRRRKISLEKRIHPIFEIKKINKIVRKVLKNIELEFEKVRKDNELKQMQLMTERNERTQIEKLASLQRKKLVELVAQVKAVSPRNTSLD</sequence>
<dbReference type="EMBL" id="CADEPI010000019">
    <property type="protein sequence ID" value="CAB3365163.1"/>
    <property type="molecule type" value="Genomic_DNA"/>
</dbReference>
<protein>
    <submittedName>
        <fullName evidence="2">Uncharacterized protein</fullName>
    </submittedName>
</protein>
<dbReference type="AlphaFoldDB" id="A0A8S1C7A3"/>
<keyword evidence="3" id="KW-1185">Reference proteome</keyword>
<gene>
    <name evidence="2" type="ORF">CLODIP_2_CD06729</name>
</gene>